<protein>
    <submittedName>
        <fullName evidence="2">Uncharacterized protein</fullName>
    </submittedName>
</protein>
<dbReference type="InParanoid" id="E2C344"/>
<name>E2C344_HARSA</name>
<organism evidence="3">
    <name type="scientific">Harpegnathos saltator</name>
    <name type="common">Jerdon's jumping ant</name>
    <dbReference type="NCBI Taxonomy" id="610380"/>
    <lineage>
        <taxon>Eukaryota</taxon>
        <taxon>Metazoa</taxon>
        <taxon>Ecdysozoa</taxon>
        <taxon>Arthropoda</taxon>
        <taxon>Hexapoda</taxon>
        <taxon>Insecta</taxon>
        <taxon>Pterygota</taxon>
        <taxon>Neoptera</taxon>
        <taxon>Endopterygota</taxon>
        <taxon>Hymenoptera</taxon>
        <taxon>Apocrita</taxon>
        <taxon>Aculeata</taxon>
        <taxon>Formicoidea</taxon>
        <taxon>Formicidae</taxon>
        <taxon>Ponerinae</taxon>
        <taxon>Ponerini</taxon>
        <taxon>Harpegnathos</taxon>
    </lineage>
</organism>
<proteinExistence type="predicted"/>
<keyword evidence="1" id="KW-0175">Coiled coil</keyword>
<accession>E2C344</accession>
<sequence>MTAAGDAAAVERLVDSIRMQKWFDQQCDEYGGNHRVDCEFASIRVGDRFAGTPRSLTGVLRLVLPLRPPELYESSLERRKPRLAGSAGILVDTLIRDVGTHELHDDYEISRTSPPCHECVRKRPICTHAHTVTCEYDADACTVLAVVREFADSYRVSFRLRYDSDLKCLEKMLRGHRAFNFQLEKRVAALQQALRFESTVYTATQSRYQNAQSEIAGLRESLANLAQSGIERMEERLRDMANRAEIERTKVISELEARRDILLLEIEKFLRSDSAICRMLRSLERLNQQEDGRRAHRVI</sequence>
<reference evidence="2 3" key="1">
    <citation type="journal article" date="2010" name="Science">
        <title>Genomic comparison of the ants Camponotus floridanus and Harpegnathos saltator.</title>
        <authorList>
            <person name="Bonasio R."/>
            <person name="Zhang G."/>
            <person name="Ye C."/>
            <person name="Mutti N.S."/>
            <person name="Fang X."/>
            <person name="Qin N."/>
            <person name="Donahue G."/>
            <person name="Yang P."/>
            <person name="Li Q."/>
            <person name="Li C."/>
            <person name="Zhang P."/>
            <person name="Huang Z."/>
            <person name="Berger S.L."/>
            <person name="Reinberg D."/>
            <person name="Wang J."/>
            <person name="Liebig J."/>
        </authorList>
    </citation>
    <scope>NUCLEOTIDE SEQUENCE [LARGE SCALE GENOMIC DNA]</scope>
    <source>
        <strain evidence="2 3">R22 G/1</strain>
    </source>
</reference>
<feature type="coiled-coil region" evidence="1">
    <location>
        <begin position="201"/>
        <end position="272"/>
    </location>
</feature>
<evidence type="ECO:0000313" key="2">
    <source>
        <dbReference type="EMBL" id="EFN77636.1"/>
    </source>
</evidence>
<keyword evidence="3" id="KW-1185">Reference proteome</keyword>
<evidence type="ECO:0000256" key="1">
    <source>
        <dbReference type="SAM" id="Coils"/>
    </source>
</evidence>
<dbReference type="EMBL" id="GL452279">
    <property type="protein sequence ID" value="EFN77636.1"/>
    <property type="molecule type" value="Genomic_DNA"/>
</dbReference>
<evidence type="ECO:0000313" key="3">
    <source>
        <dbReference type="Proteomes" id="UP000008237"/>
    </source>
</evidence>
<dbReference type="Proteomes" id="UP000008237">
    <property type="component" value="Unassembled WGS sequence"/>
</dbReference>
<gene>
    <name evidence="2" type="ORF">EAI_07773</name>
</gene>
<dbReference type="AlphaFoldDB" id="E2C344"/>